<dbReference type="OrthoDB" id="9790390at2"/>
<proteinExistence type="inferred from homology"/>
<dbReference type="PROSITE" id="PS51352">
    <property type="entry name" value="THIOREDOXIN_2"/>
    <property type="match status" value="1"/>
</dbReference>
<name>A0A1H6RDP1_9FIRM</name>
<dbReference type="eggNOG" id="COG3118">
    <property type="taxonomic scope" value="Bacteria"/>
</dbReference>
<dbReference type="PANTHER" id="PTHR45663">
    <property type="entry name" value="GEO12009P1"/>
    <property type="match status" value="1"/>
</dbReference>
<feature type="site" description="Contributes to redox potential value" evidence="9">
    <location>
        <position position="31"/>
    </location>
</feature>
<feature type="active site" description="Nucleophile" evidence="9">
    <location>
        <position position="33"/>
    </location>
</feature>
<dbReference type="RefSeq" id="WP_074731380.1">
    <property type="nucleotide sequence ID" value="NZ_FNYK01000008.1"/>
</dbReference>
<evidence type="ECO:0000256" key="5">
    <source>
        <dbReference type="ARBA" id="ARBA00023157"/>
    </source>
</evidence>
<feature type="disulfide bond" description="Redox-active" evidence="10">
    <location>
        <begin position="30"/>
        <end position="33"/>
    </location>
</feature>
<keyword evidence="6 10" id="KW-0676">Redox-active center</keyword>
<comment type="similarity">
    <text evidence="1 8">Belongs to the thioredoxin family.</text>
</comment>
<dbReference type="NCBIfam" id="TIGR01068">
    <property type="entry name" value="thioredoxin"/>
    <property type="match status" value="1"/>
</dbReference>
<evidence type="ECO:0000256" key="3">
    <source>
        <dbReference type="ARBA" id="ARBA00022448"/>
    </source>
</evidence>
<evidence type="ECO:0000256" key="8">
    <source>
        <dbReference type="PIRNR" id="PIRNR000077"/>
    </source>
</evidence>
<dbReference type="EMBL" id="FNYK01000008">
    <property type="protein sequence ID" value="SEI53921.1"/>
    <property type="molecule type" value="Genomic_DNA"/>
</dbReference>
<dbReference type="PANTHER" id="PTHR45663:SF11">
    <property type="entry name" value="GEO12009P1"/>
    <property type="match status" value="1"/>
</dbReference>
<dbReference type="InterPro" id="IPR005746">
    <property type="entry name" value="Thioredoxin"/>
</dbReference>
<evidence type="ECO:0000256" key="7">
    <source>
        <dbReference type="NCBIfam" id="TIGR01068"/>
    </source>
</evidence>
<dbReference type="PIRSF" id="PIRSF000077">
    <property type="entry name" value="Thioredoxin"/>
    <property type="match status" value="1"/>
</dbReference>
<dbReference type="AlphaFoldDB" id="A0A1H6RDP1"/>
<dbReference type="STRING" id="322505.SAMN04487836_1546"/>
<feature type="site" description="Deprotonates C-terminal active site Cys" evidence="9">
    <location>
        <position position="24"/>
    </location>
</feature>
<evidence type="ECO:0000256" key="6">
    <source>
        <dbReference type="ARBA" id="ARBA00023284"/>
    </source>
</evidence>
<keyword evidence="3" id="KW-0813">Transport</keyword>
<dbReference type="Proteomes" id="UP000183028">
    <property type="component" value="Unassembled WGS sequence"/>
</dbReference>
<dbReference type="CDD" id="cd02947">
    <property type="entry name" value="TRX_family"/>
    <property type="match status" value="1"/>
</dbReference>
<dbReference type="InterPro" id="IPR036249">
    <property type="entry name" value="Thioredoxin-like_sf"/>
</dbReference>
<dbReference type="InterPro" id="IPR013766">
    <property type="entry name" value="Thioredoxin_domain"/>
</dbReference>
<evidence type="ECO:0000256" key="9">
    <source>
        <dbReference type="PIRSR" id="PIRSR000077-1"/>
    </source>
</evidence>
<keyword evidence="13" id="KW-1185">Reference proteome</keyword>
<protein>
    <recommendedName>
        <fullName evidence="2 7">Thioredoxin</fullName>
    </recommendedName>
</protein>
<organism evidence="12 13">
    <name type="scientific">Sharpea azabuensis</name>
    <dbReference type="NCBI Taxonomy" id="322505"/>
    <lineage>
        <taxon>Bacteria</taxon>
        <taxon>Bacillati</taxon>
        <taxon>Bacillota</taxon>
        <taxon>Erysipelotrichia</taxon>
        <taxon>Erysipelotrichales</taxon>
        <taxon>Coprobacillaceae</taxon>
        <taxon>Sharpea</taxon>
    </lineage>
</organism>
<accession>A0A1H6RDP1</accession>
<dbReference type="Gene3D" id="3.40.30.10">
    <property type="entry name" value="Glutaredoxin"/>
    <property type="match status" value="1"/>
</dbReference>
<dbReference type="Pfam" id="PF00085">
    <property type="entry name" value="Thioredoxin"/>
    <property type="match status" value="1"/>
</dbReference>
<feature type="site" description="Contributes to redox potential value" evidence="9">
    <location>
        <position position="32"/>
    </location>
</feature>
<reference evidence="13" key="1">
    <citation type="submission" date="2016-10" db="EMBL/GenBank/DDBJ databases">
        <authorList>
            <person name="Varghese N."/>
        </authorList>
    </citation>
    <scope>NUCLEOTIDE SEQUENCE [LARGE SCALE GENOMIC DNA]</scope>
    <source>
        <strain evidence="13">DSM 20406</strain>
    </source>
</reference>
<evidence type="ECO:0000256" key="2">
    <source>
        <dbReference type="ARBA" id="ARBA00020570"/>
    </source>
</evidence>
<keyword evidence="5 10" id="KW-1015">Disulfide bond</keyword>
<sequence length="105" mass="11448">MSKIINASEFSTEVLNASEPVLVDFYADWCGPCKMMSPALDKISEEYAGKAKVVKINVDENPEVAQQYGVMSIPNFKFFKGGQVVDEALGAMPATALTNKLDQLL</sequence>
<evidence type="ECO:0000256" key="1">
    <source>
        <dbReference type="ARBA" id="ARBA00008987"/>
    </source>
</evidence>
<evidence type="ECO:0000259" key="11">
    <source>
        <dbReference type="PROSITE" id="PS51352"/>
    </source>
</evidence>
<gene>
    <name evidence="12" type="ORF">SAMN04487834_100859</name>
</gene>
<dbReference type="FunFam" id="3.40.30.10:FF:000001">
    <property type="entry name" value="Thioredoxin"/>
    <property type="match status" value="1"/>
</dbReference>
<feature type="domain" description="Thioredoxin" evidence="11">
    <location>
        <begin position="1"/>
        <end position="105"/>
    </location>
</feature>
<evidence type="ECO:0000313" key="13">
    <source>
        <dbReference type="Proteomes" id="UP000183028"/>
    </source>
</evidence>
<evidence type="ECO:0000256" key="4">
    <source>
        <dbReference type="ARBA" id="ARBA00022982"/>
    </source>
</evidence>
<dbReference type="PROSITE" id="PS00194">
    <property type="entry name" value="THIOREDOXIN_1"/>
    <property type="match status" value="1"/>
</dbReference>
<dbReference type="SUPFAM" id="SSF52833">
    <property type="entry name" value="Thioredoxin-like"/>
    <property type="match status" value="1"/>
</dbReference>
<dbReference type="InterPro" id="IPR017937">
    <property type="entry name" value="Thioredoxin_CS"/>
</dbReference>
<dbReference type="GO" id="GO:0015035">
    <property type="term" value="F:protein-disulfide reductase activity"/>
    <property type="evidence" value="ECO:0007669"/>
    <property type="project" value="UniProtKB-UniRule"/>
</dbReference>
<evidence type="ECO:0000313" key="12">
    <source>
        <dbReference type="EMBL" id="SEI53921.1"/>
    </source>
</evidence>
<dbReference type="GO" id="GO:0005737">
    <property type="term" value="C:cytoplasm"/>
    <property type="evidence" value="ECO:0007669"/>
    <property type="project" value="TreeGrafter"/>
</dbReference>
<dbReference type="PRINTS" id="PR00421">
    <property type="entry name" value="THIOREDOXIN"/>
</dbReference>
<keyword evidence="4" id="KW-0249">Electron transport</keyword>
<feature type="active site" description="Nucleophile" evidence="9">
    <location>
        <position position="30"/>
    </location>
</feature>
<evidence type="ECO:0000256" key="10">
    <source>
        <dbReference type="PIRSR" id="PIRSR000077-4"/>
    </source>
</evidence>